<dbReference type="InterPro" id="IPR039398">
    <property type="entry name" value="Deltex_fam"/>
</dbReference>
<evidence type="ECO:0000313" key="12">
    <source>
        <dbReference type="EMBL" id="VDL77097.1"/>
    </source>
</evidence>
<evidence type="ECO:0000313" key="14">
    <source>
        <dbReference type="WBParaSite" id="NBR_0001350701-mRNA-1"/>
    </source>
</evidence>
<dbReference type="PROSITE" id="PS51154">
    <property type="entry name" value="MACRO"/>
    <property type="match status" value="1"/>
</dbReference>
<evidence type="ECO:0000256" key="9">
    <source>
        <dbReference type="RuleBase" id="RU367105"/>
    </source>
</evidence>
<dbReference type="Pfam" id="PF01661">
    <property type="entry name" value="Macro"/>
    <property type="match status" value="1"/>
</dbReference>
<feature type="domain" description="Macro" evidence="11">
    <location>
        <begin position="1"/>
        <end position="181"/>
    </location>
</feature>
<comment type="subcellular location">
    <subcellularLocation>
        <location evidence="9">Cytoplasm</location>
    </subcellularLocation>
</comment>
<protein>
    <recommendedName>
        <fullName evidence="9">E3 ubiquitin-protein ligase</fullName>
        <ecNumber evidence="9">2.3.2.27</ecNumber>
    </recommendedName>
</protein>
<dbReference type="Gene3D" id="3.30.390.130">
    <property type="match status" value="1"/>
</dbReference>
<evidence type="ECO:0000256" key="1">
    <source>
        <dbReference type="ARBA" id="ARBA00000900"/>
    </source>
</evidence>
<dbReference type="SMART" id="SM00184">
    <property type="entry name" value="RING"/>
    <property type="match status" value="1"/>
</dbReference>
<evidence type="ECO:0000256" key="8">
    <source>
        <dbReference type="PROSITE-ProRule" id="PRU00175"/>
    </source>
</evidence>
<dbReference type="InterPro" id="IPR039399">
    <property type="entry name" value="Deltex_C_sf"/>
</dbReference>
<keyword evidence="7 9" id="KW-0862">Zinc</keyword>
<accession>A0A0N4YAR8</accession>
<gene>
    <name evidence="12" type="ORF">NBR_LOCUS13508</name>
</gene>
<dbReference type="CDD" id="cd09633">
    <property type="entry name" value="Deltex_C"/>
    <property type="match status" value="1"/>
</dbReference>
<evidence type="ECO:0000259" key="11">
    <source>
        <dbReference type="PROSITE" id="PS51154"/>
    </source>
</evidence>
<dbReference type="EMBL" id="UYSL01021063">
    <property type="protein sequence ID" value="VDL77097.1"/>
    <property type="molecule type" value="Genomic_DNA"/>
</dbReference>
<organism evidence="14">
    <name type="scientific">Nippostrongylus brasiliensis</name>
    <name type="common">Rat hookworm</name>
    <dbReference type="NCBI Taxonomy" id="27835"/>
    <lineage>
        <taxon>Eukaryota</taxon>
        <taxon>Metazoa</taxon>
        <taxon>Ecdysozoa</taxon>
        <taxon>Nematoda</taxon>
        <taxon>Chromadorea</taxon>
        <taxon>Rhabditida</taxon>
        <taxon>Rhabditina</taxon>
        <taxon>Rhabditomorpha</taxon>
        <taxon>Strongyloidea</taxon>
        <taxon>Heligmosomidae</taxon>
        <taxon>Nippostrongylus</taxon>
    </lineage>
</organism>
<dbReference type="Pfam" id="PF13639">
    <property type="entry name" value="zf-RING_2"/>
    <property type="match status" value="1"/>
</dbReference>
<evidence type="ECO:0000256" key="5">
    <source>
        <dbReference type="ARBA" id="ARBA00022723"/>
    </source>
</evidence>
<dbReference type="STRING" id="27835.A0A0N4YAR8"/>
<evidence type="ECO:0000256" key="2">
    <source>
        <dbReference type="ARBA" id="ARBA00004906"/>
    </source>
</evidence>
<dbReference type="PANTHER" id="PTHR12622">
    <property type="entry name" value="DELTEX-RELATED"/>
    <property type="match status" value="1"/>
</dbReference>
<name>A0A0N4YAR8_NIPBR</name>
<reference evidence="12 13" key="2">
    <citation type="submission" date="2018-11" db="EMBL/GenBank/DDBJ databases">
        <authorList>
            <consortium name="Pathogen Informatics"/>
        </authorList>
    </citation>
    <scope>NUCLEOTIDE SEQUENCE [LARGE SCALE GENOMIC DNA]</scope>
</reference>
<keyword evidence="6 8" id="KW-0863">Zinc-finger</keyword>
<comment type="catalytic activity">
    <reaction evidence="1 9">
        <text>S-ubiquitinyl-[E2 ubiquitin-conjugating enzyme]-L-cysteine + [acceptor protein]-L-lysine = [E2 ubiquitin-conjugating enzyme]-L-cysteine + N(6)-ubiquitinyl-[acceptor protein]-L-lysine.</text>
        <dbReference type="EC" id="2.3.2.27"/>
    </reaction>
</comment>
<feature type="domain" description="RING-type" evidence="10">
    <location>
        <begin position="213"/>
        <end position="256"/>
    </location>
</feature>
<dbReference type="InterPro" id="IPR001841">
    <property type="entry name" value="Znf_RING"/>
</dbReference>
<reference evidence="14" key="1">
    <citation type="submission" date="2017-02" db="UniProtKB">
        <authorList>
            <consortium name="WormBaseParasite"/>
        </authorList>
    </citation>
    <scope>IDENTIFICATION</scope>
</reference>
<dbReference type="Gene3D" id="3.40.220.10">
    <property type="entry name" value="Leucine Aminopeptidase, subunit E, domain 1"/>
    <property type="match status" value="1"/>
</dbReference>
<keyword evidence="9" id="KW-0963">Cytoplasm</keyword>
<dbReference type="SUPFAM" id="SSF57850">
    <property type="entry name" value="RING/U-box"/>
    <property type="match status" value="1"/>
</dbReference>
<comment type="similarity">
    <text evidence="3 9">Belongs to the Deltex family.</text>
</comment>
<dbReference type="AlphaFoldDB" id="A0A0N4YAR8"/>
<dbReference type="SUPFAM" id="SSF52949">
    <property type="entry name" value="Macro domain-like"/>
    <property type="match status" value="1"/>
</dbReference>
<dbReference type="GO" id="GO:0005737">
    <property type="term" value="C:cytoplasm"/>
    <property type="evidence" value="ECO:0007669"/>
    <property type="project" value="UniProtKB-SubCell"/>
</dbReference>
<dbReference type="UniPathway" id="UPA00143"/>
<keyword evidence="4 9" id="KW-0808">Transferase</keyword>
<dbReference type="WBParaSite" id="NBR_0001350701-mRNA-1">
    <property type="protein sequence ID" value="NBR_0001350701-mRNA-1"/>
    <property type="gene ID" value="NBR_0001350701"/>
</dbReference>
<dbReference type="Proteomes" id="UP000271162">
    <property type="component" value="Unassembled WGS sequence"/>
</dbReference>
<evidence type="ECO:0000256" key="4">
    <source>
        <dbReference type="ARBA" id="ARBA00022679"/>
    </source>
</evidence>
<evidence type="ECO:0000313" key="13">
    <source>
        <dbReference type="Proteomes" id="UP000271162"/>
    </source>
</evidence>
<dbReference type="Pfam" id="PF18102">
    <property type="entry name" value="DTC"/>
    <property type="match status" value="1"/>
</dbReference>
<dbReference type="Gene3D" id="3.30.40.10">
    <property type="entry name" value="Zinc/RING finger domain, C3HC4 (zinc finger)"/>
    <property type="match status" value="1"/>
</dbReference>
<comment type="pathway">
    <text evidence="2 9">Protein modification; protein ubiquitination.</text>
</comment>
<dbReference type="PROSITE" id="PS50089">
    <property type="entry name" value="ZF_RING_2"/>
    <property type="match status" value="1"/>
</dbReference>
<dbReference type="OMA" id="HQYHVQC"/>
<dbReference type="GO" id="GO:0061630">
    <property type="term" value="F:ubiquitin protein ligase activity"/>
    <property type="evidence" value="ECO:0007669"/>
    <property type="project" value="UniProtKB-UniRule"/>
</dbReference>
<dbReference type="EC" id="2.3.2.27" evidence="9"/>
<keyword evidence="5 9" id="KW-0479">Metal-binding</keyword>
<dbReference type="InterPro" id="IPR039396">
    <property type="entry name" value="Deltex_C"/>
</dbReference>
<evidence type="ECO:0000259" key="10">
    <source>
        <dbReference type="PROSITE" id="PS50089"/>
    </source>
</evidence>
<dbReference type="GO" id="GO:0008270">
    <property type="term" value="F:zinc ion binding"/>
    <property type="evidence" value="ECO:0007669"/>
    <property type="project" value="UniProtKB-KW"/>
</dbReference>
<evidence type="ECO:0000256" key="3">
    <source>
        <dbReference type="ARBA" id="ARBA00009413"/>
    </source>
</evidence>
<evidence type="ECO:0000256" key="6">
    <source>
        <dbReference type="ARBA" id="ARBA00022771"/>
    </source>
</evidence>
<dbReference type="GO" id="GO:0007219">
    <property type="term" value="P:Notch signaling pathway"/>
    <property type="evidence" value="ECO:0007669"/>
    <property type="project" value="InterPro"/>
</dbReference>
<dbReference type="GO" id="GO:0016567">
    <property type="term" value="P:protein ubiquitination"/>
    <property type="evidence" value="ECO:0007669"/>
    <property type="project" value="UniProtKB-UniRule"/>
</dbReference>
<dbReference type="InterPro" id="IPR043472">
    <property type="entry name" value="Macro_dom-like"/>
</dbReference>
<evidence type="ECO:0000256" key="7">
    <source>
        <dbReference type="ARBA" id="ARBA00022833"/>
    </source>
</evidence>
<dbReference type="InterPro" id="IPR013083">
    <property type="entry name" value="Znf_RING/FYVE/PHD"/>
</dbReference>
<keyword evidence="13" id="KW-1185">Reference proteome</keyword>
<dbReference type="InterPro" id="IPR002589">
    <property type="entry name" value="Macro_dom"/>
</dbReference>
<sequence length="410" mass="45108">MNGRAVSDTVMQSEREGNICEEEADAICLTVNSTLEHSSSVFRAISKAAGGGNEYKTAYVNARKNVSHWLSRGEVLVVDVSATELRARYVFLVVHPDIHHLERAYRSVFHEAAARDCSSVVIPGLGCGAIGNSVQSTCTVACSVLYDLIASNSLGSLKVIRFVDIKEAVERQFAIQLSEKFSLKEGDPAATAENNNAVWQYAKPAQEVQQDDCVICLSSLSSTGDVCELSCGHQYHVQCFSNYLKSANSKKCCALCGKFFDLPLGDQPKEATMTISKNYKMKLPGHENSEFTYTINYIVPNGIQEASHIRPGRPYSGTHRICYVPGTEEGKQVLRLLKFAFERRLIFTVGDSITTGARNQAVWNNIHHKTNVSGGPQKYGYPDPDYLTRVKEDLAAKGITVDMLPSDMDI</sequence>
<proteinExistence type="inferred from homology"/>